<proteinExistence type="predicted"/>
<feature type="domain" description="FAD-binding" evidence="3">
    <location>
        <begin position="41"/>
        <end position="274"/>
    </location>
</feature>
<dbReference type="InterPro" id="IPR050493">
    <property type="entry name" value="FAD-dep_Monooxygenase_BioMet"/>
</dbReference>
<accession>A0A1I5S9X8</accession>
<reference evidence="4 5" key="1">
    <citation type="submission" date="2016-10" db="EMBL/GenBank/DDBJ databases">
        <authorList>
            <person name="de Groot N.N."/>
        </authorList>
    </citation>
    <scope>NUCLEOTIDE SEQUENCE [LARGE SCALE GENOMIC DNA]</scope>
    <source>
        <strain evidence="4 5">DSM 43067</strain>
    </source>
</reference>
<dbReference type="InterPro" id="IPR002938">
    <property type="entry name" value="FAD-bd"/>
</dbReference>
<dbReference type="GO" id="GO:0004497">
    <property type="term" value="F:monooxygenase activity"/>
    <property type="evidence" value="ECO:0007669"/>
    <property type="project" value="UniProtKB-KW"/>
</dbReference>
<dbReference type="PANTHER" id="PTHR13789">
    <property type="entry name" value="MONOOXYGENASE"/>
    <property type="match status" value="1"/>
</dbReference>
<dbReference type="InterPro" id="IPR036188">
    <property type="entry name" value="FAD/NAD-bd_sf"/>
</dbReference>
<keyword evidence="5" id="KW-1185">Reference proteome</keyword>
<dbReference type="RefSeq" id="WP_083598336.1">
    <property type="nucleotide sequence ID" value="NZ_FOVH01000016.1"/>
</dbReference>
<evidence type="ECO:0000256" key="1">
    <source>
        <dbReference type="ARBA" id="ARBA00023002"/>
    </source>
</evidence>
<evidence type="ECO:0000313" key="4">
    <source>
        <dbReference type="EMBL" id="SFP67525.1"/>
    </source>
</evidence>
<sequence length="339" mass="37754">MTSIPEETTAKHRGLARHIRDYCGGFIGLLRPELYERRRAALPDGVLRVNRRVERLEQDESGVRLHMADGDVHEWDVVVVGAGGIDSLVRRSLWGEAPKREHNLHIFGGFVLSDDIKAERGLCLVTHSRTTQGAWTSIRHKGRDGFQWWTLTAHDAREEFTGDLHATATELAHEFPDPLPRLIAATDPAAVQRWVLRDRKRLKQWSKGRATLAGDAAHPTSPYAAYGAGMATEDGYFIGRRLVGVDLRDYQAVRAALQAYETPRKPHTARQVQQAFILGKVFHHAPRPLQTVRDLILGRTPLLQKTVGESSPGEILKQIAEIDAAEGAFRAALGKATTE</sequence>
<dbReference type="AlphaFoldDB" id="A0A1I5S9X8"/>
<dbReference type="Pfam" id="PF01494">
    <property type="entry name" value="FAD_binding_3"/>
    <property type="match status" value="1"/>
</dbReference>
<dbReference type="SUPFAM" id="SSF51905">
    <property type="entry name" value="FAD/NAD(P)-binding domain"/>
    <property type="match status" value="1"/>
</dbReference>
<evidence type="ECO:0000259" key="3">
    <source>
        <dbReference type="Pfam" id="PF01494"/>
    </source>
</evidence>
<dbReference type="Gene3D" id="3.50.50.60">
    <property type="entry name" value="FAD/NAD(P)-binding domain"/>
    <property type="match status" value="1"/>
</dbReference>
<dbReference type="EMBL" id="FOVH01000016">
    <property type="protein sequence ID" value="SFP67525.1"/>
    <property type="molecule type" value="Genomic_DNA"/>
</dbReference>
<dbReference type="InParanoid" id="A0A1I5S9X8"/>
<keyword evidence="2" id="KW-0503">Monooxygenase</keyword>
<dbReference type="eggNOG" id="COG0654">
    <property type="taxonomic scope" value="Bacteria"/>
</dbReference>
<name>A0A1I5S9X8_9ACTN</name>
<dbReference type="GO" id="GO:0071949">
    <property type="term" value="F:FAD binding"/>
    <property type="evidence" value="ECO:0007669"/>
    <property type="project" value="InterPro"/>
</dbReference>
<dbReference type="STRING" id="1993.SAMN04489713_11693"/>
<evidence type="ECO:0000313" key="5">
    <source>
        <dbReference type="Proteomes" id="UP000183413"/>
    </source>
</evidence>
<dbReference type="PANTHER" id="PTHR13789:SF309">
    <property type="entry name" value="PUTATIVE (AFU_ORTHOLOGUE AFUA_6G14510)-RELATED"/>
    <property type="match status" value="1"/>
</dbReference>
<evidence type="ECO:0000256" key="2">
    <source>
        <dbReference type="ARBA" id="ARBA00023033"/>
    </source>
</evidence>
<organism evidence="4 5">
    <name type="scientific">Actinomadura madurae</name>
    <dbReference type="NCBI Taxonomy" id="1993"/>
    <lineage>
        <taxon>Bacteria</taxon>
        <taxon>Bacillati</taxon>
        <taxon>Actinomycetota</taxon>
        <taxon>Actinomycetes</taxon>
        <taxon>Streptosporangiales</taxon>
        <taxon>Thermomonosporaceae</taxon>
        <taxon>Actinomadura</taxon>
    </lineage>
</organism>
<dbReference type="Proteomes" id="UP000183413">
    <property type="component" value="Unassembled WGS sequence"/>
</dbReference>
<protein>
    <submittedName>
        <fullName evidence="4">2-polyprenyl-6-methoxyphenol hydroxylase</fullName>
    </submittedName>
</protein>
<keyword evidence="1" id="KW-0560">Oxidoreductase</keyword>
<gene>
    <name evidence="4" type="ORF">SAMN04489713_11693</name>
</gene>
<dbReference type="PRINTS" id="PR00420">
    <property type="entry name" value="RNGMNOXGNASE"/>
</dbReference>